<gene>
    <name evidence="2" type="ORF">ACFQRG_04530</name>
</gene>
<protein>
    <submittedName>
        <fullName evidence="2">P1 family peptidase</fullName>
    </submittedName>
</protein>
<organism evidence="2 3">
    <name type="scientific">Scopulibacillus cellulosilyticus</name>
    <dbReference type="NCBI Taxonomy" id="2665665"/>
    <lineage>
        <taxon>Bacteria</taxon>
        <taxon>Bacillati</taxon>
        <taxon>Bacillota</taxon>
        <taxon>Bacilli</taxon>
        <taxon>Bacillales</taxon>
        <taxon>Sporolactobacillaceae</taxon>
        <taxon>Scopulibacillus</taxon>
    </lineage>
</organism>
<evidence type="ECO:0000256" key="1">
    <source>
        <dbReference type="ARBA" id="ARBA00007068"/>
    </source>
</evidence>
<reference evidence="3" key="1">
    <citation type="journal article" date="2019" name="Int. J. Syst. Evol. Microbiol.">
        <title>The Global Catalogue of Microorganisms (GCM) 10K type strain sequencing project: providing services to taxonomists for standard genome sequencing and annotation.</title>
        <authorList>
            <consortium name="The Broad Institute Genomics Platform"/>
            <consortium name="The Broad Institute Genome Sequencing Center for Infectious Disease"/>
            <person name="Wu L."/>
            <person name="Ma J."/>
        </authorList>
    </citation>
    <scope>NUCLEOTIDE SEQUENCE [LARGE SCALE GENOMIC DNA]</scope>
    <source>
        <strain evidence="3">CGMCC 1.16305</strain>
    </source>
</reference>
<dbReference type="Proteomes" id="UP001596505">
    <property type="component" value="Unassembled WGS sequence"/>
</dbReference>
<evidence type="ECO:0000313" key="2">
    <source>
        <dbReference type="EMBL" id="MFC7392241.1"/>
    </source>
</evidence>
<dbReference type="InterPro" id="IPR016117">
    <property type="entry name" value="ArgJ-like_dom_sf"/>
</dbReference>
<proteinExistence type="inferred from homology"/>
<accession>A0ABW2PVC1</accession>
<dbReference type="InterPro" id="IPR005321">
    <property type="entry name" value="Peptidase_S58_DmpA"/>
</dbReference>
<dbReference type="SUPFAM" id="SSF56266">
    <property type="entry name" value="DmpA/ArgJ-like"/>
    <property type="match status" value="1"/>
</dbReference>
<comment type="caution">
    <text evidence="2">The sequence shown here is derived from an EMBL/GenBank/DDBJ whole genome shotgun (WGS) entry which is preliminary data.</text>
</comment>
<sequence length="350" mass="37648">MNGQKRLRDYGIKIGRMKTGKRNAITDVAGVTVGHCTLSNGDMQTGVTAVLPHQDNIFQEKLIAASHVFNGFGKSMGLVQINELGILETPIILTNTLSIGIAADALIKYMLRNNQDIGRSSGTVNPVVCECNDMMLNDIRASYVRSEHVFSAIENASTDFYEGGAGAGTGMVSYGLKGGIGTASRCFTLYNQTYTIGVLVLANFGKQEDLLVNGYPLGRELSAKELDESEKGSVIILVASDLPVTSRQLNRIIKRSAVGLSRTGSFIGNGSGDIVIGFSAAQRIPQQMTGLVSVKAIHDNDMDHAFHAAAEATEEAVLNALVTAETTVGRDGYRAESLREYIDWVKIFDF</sequence>
<dbReference type="RefSeq" id="WP_380964131.1">
    <property type="nucleotide sequence ID" value="NZ_JBHTCO010000004.1"/>
</dbReference>
<dbReference type="PANTHER" id="PTHR36512:SF3">
    <property type="entry name" value="BLR5678 PROTEIN"/>
    <property type="match status" value="1"/>
</dbReference>
<dbReference type="EMBL" id="JBHTCO010000004">
    <property type="protein sequence ID" value="MFC7392241.1"/>
    <property type="molecule type" value="Genomic_DNA"/>
</dbReference>
<dbReference type="Pfam" id="PF03576">
    <property type="entry name" value="Peptidase_S58"/>
    <property type="match status" value="1"/>
</dbReference>
<evidence type="ECO:0000313" key="3">
    <source>
        <dbReference type="Proteomes" id="UP001596505"/>
    </source>
</evidence>
<dbReference type="PANTHER" id="PTHR36512">
    <property type="entry name" value="D-AMINOPEPTIDASE"/>
    <property type="match status" value="1"/>
</dbReference>
<dbReference type="Gene3D" id="3.60.70.12">
    <property type="entry name" value="L-amino peptidase D-ALA esterase/amidase"/>
    <property type="match status" value="1"/>
</dbReference>
<name>A0ABW2PVC1_9BACL</name>
<keyword evidence="3" id="KW-1185">Reference proteome</keyword>
<comment type="similarity">
    <text evidence="1">Belongs to the peptidase S58 family.</text>
</comment>
<dbReference type="CDD" id="cd02253">
    <property type="entry name" value="DmpA"/>
    <property type="match status" value="1"/>
</dbReference>